<feature type="compositionally biased region" description="Low complexity" evidence="1">
    <location>
        <begin position="38"/>
        <end position="48"/>
    </location>
</feature>
<comment type="caution">
    <text evidence="2">The sequence shown here is derived from an EMBL/GenBank/DDBJ whole genome shotgun (WGS) entry which is preliminary data.</text>
</comment>
<evidence type="ECO:0000313" key="2">
    <source>
        <dbReference type="EMBL" id="VEL17524.1"/>
    </source>
</evidence>
<accession>A0A448WQD6</accession>
<feature type="region of interest" description="Disordered" evidence="1">
    <location>
        <begin position="35"/>
        <end position="135"/>
    </location>
</feature>
<organism evidence="2 3">
    <name type="scientific">Protopolystoma xenopodis</name>
    <dbReference type="NCBI Taxonomy" id="117903"/>
    <lineage>
        <taxon>Eukaryota</taxon>
        <taxon>Metazoa</taxon>
        <taxon>Spiralia</taxon>
        <taxon>Lophotrochozoa</taxon>
        <taxon>Platyhelminthes</taxon>
        <taxon>Monogenea</taxon>
        <taxon>Polyopisthocotylea</taxon>
        <taxon>Polystomatidea</taxon>
        <taxon>Polystomatidae</taxon>
        <taxon>Protopolystoma</taxon>
    </lineage>
</organism>
<name>A0A448WQD6_9PLAT</name>
<dbReference type="Proteomes" id="UP000784294">
    <property type="component" value="Unassembled WGS sequence"/>
</dbReference>
<dbReference type="AlphaFoldDB" id="A0A448WQD6"/>
<feature type="compositionally biased region" description="Pro residues" evidence="1">
    <location>
        <begin position="188"/>
        <end position="207"/>
    </location>
</feature>
<feature type="region of interest" description="Disordered" evidence="1">
    <location>
        <begin position="181"/>
        <end position="209"/>
    </location>
</feature>
<gene>
    <name evidence="2" type="ORF">PXEA_LOCUS10964</name>
</gene>
<protein>
    <submittedName>
        <fullName evidence="2">Uncharacterized protein</fullName>
    </submittedName>
</protein>
<keyword evidence="3" id="KW-1185">Reference proteome</keyword>
<feature type="compositionally biased region" description="Polar residues" evidence="1">
    <location>
        <begin position="49"/>
        <end position="61"/>
    </location>
</feature>
<feature type="compositionally biased region" description="Low complexity" evidence="1">
    <location>
        <begin position="102"/>
        <end position="126"/>
    </location>
</feature>
<dbReference type="EMBL" id="CAAALY010033011">
    <property type="protein sequence ID" value="VEL17524.1"/>
    <property type="molecule type" value="Genomic_DNA"/>
</dbReference>
<sequence>MKKMHKLYKEACNLFGRYSAAKAAAAIAKALTNPQLPSSSMQSSQSDSIGQASCPNTSQDTKLPVDNLANSSISPCHSQNPQSSSPPLSVDSTSAPQSLPVSLQSPISLDPPSLSTLPSSLTSLSSNPHENHTPIASQADSHVYSEGVLHPFGSKDPSNLTSISEVIISDHDNHQCTVAELVSSLSSPLPPPPSPPLPHSRSPPPLPVQLTEISTSASLFERNQQAGKLLDSARRQ</sequence>
<evidence type="ECO:0000256" key="1">
    <source>
        <dbReference type="SAM" id="MobiDB-lite"/>
    </source>
</evidence>
<evidence type="ECO:0000313" key="3">
    <source>
        <dbReference type="Proteomes" id="UP000784294"/>
    </source>
</evidence>
<feature type="compositionally biased region" description="Low complexity" evidence="1">
    <location>
        <begin position="74"/>
        <end position="94"/>
    </location>
</feature>
<proteinExistence type="predicted"/>
<reference evidence="2" key="1">
    <citation type="submission" date="2018-11" db="EMBL/GenBank/DDBJ databases">
        <authorList>
            <consortium name="Pathogen Informatics"/>
        </authorList>
    </citation>
    <scope>NUCLEOTIDE SEQUENCE</scope>
</reference>